<dbReference type="Proteomes" id="UP001163203">
    <property type="component" value="Chromosome"/>
</dbReference>
<name>A0ABY7BBV8_9PSEU</name>
<proteinExistence type="predicted"/>
<dbReference type="RefSeq" id="WP_268759540.1">
    <property type="nucleotide sequence ID" value="NZ_CP113836.1"/>
</dbReference>
<evidence type="ECO:0000313" key="2">
    <source>
        <dbReference type="Proteomes" id="UP001163203"/>
    </source>
</evidence>
<organism evidence="1 2">
    <name type="scientific">Amycolatopsis cynarae</name>
    <dbReference type="NCBI Taxonomy" id="2995223"/>
    <lineage>
        <taxon>Bacteria</taxon>
        <taxon>Bacillati</taxon>
        <taxon>Actinomycetota</taxon>
        <taxon>Actinomycetes</taxon>
        <taxon>Pseudonocardiales</taxon>
        <taxon>Pseudonocardiaceae</taxon>
        <taxon>Amycolatopsis</taxon>
    </lineage>
</organism>
<dbReference type="EMBL" id="CP113836">
    <property type="protein sequence ID" value="WAL69455.1"/>
    <property type="molecule type" value="Genomic_DNA"/>
</dbReference>
<gene>
    <name evidence="1" type="ORF">ORV05_17330</name>
</gene>
<keyword evidence="2" id="KW-1185">Reference proteome</keyword>
<accession>A0ABY7BBV8</accession>
<dbReference type="InterPro" id="IPR004260">
    <property type="entry name" value="Pyr-dimer_DNA_glycosylase"/>
</dbReference>
<evidence type="ECO:0000313" key="1">
    <source>
        <dbReference type="EMBL" id="WAL69455.1"/>
    </source>
</evidence>
<reference evidence="1" key="1">
    <citation type="submission" date="2022-11" db="EMBL/GenBank/DDBJ databases">
        <authorList>
            <person name="Mo P."/>
        </authorList>
    </citation>
    <scope>NUCLEOTIDE SEQUENCE</scope>
    <source>
        <strain evidence="1">HUAS 11-8</strain>
    </source>
</reference>
<sequence length="158" mass="18337">MQTFLPYPDFAASASVLDPLRLGRQRVEALQILRALTVPSYGWRHHPAVRMWAGYEEALTRYGLIVCEVWRREGRADTCEDTLRRDYSRARGHSLIRTEPELAETGDLPNWLGDLAFHRSHQSALMRKDPDYYGRWFPGVPPDLPYVWPHSDRDSRSA</sequence>
<dbReference type="Pfam" id="PF03013">
    <property type="entry name" value="Pyr_excise"/>
    <property type="match status" value="1"/>
</dbReference>
<dbReference type="NCBIfam" id="NF038085">
    <property type="entry name" value="MSMEG_6728_fam"/>
    <property type="match status" value="1"/>
</dbReference>
<protein>
    <submittedName>
        <fullName evidence="1">MSMEG_6728 family protein</fullName>
    </submittedName>
</protein>